<dbReference type="Proteomes" id="UP000887540">
    <property type="component" value="Unplaced"/>
</dbReference>
<name>A0A914DNI6_9BILA</name>
<sequence length="70" mass="7753">MLGKIVLSCICLSVMVCAEKGSLNDTILLYSAPFYSQLNMSQKRQFTDIVLSEIVSDYDAQLSQCEPGSR</sequence>
<evidence type="ECO:0000313" key="3">
    <source>
        <dbReference type="WBParaSite" id="ACRNAN_scaffold3272.g19835.t1"/>
    </source>
</evidence>
<accession>A0A914DNI6</accession>
<dbReference type="AlphaFoldDB" id="A0A914DNI6"/>
<keyword evidence="2" id="KW-1185">Reference proteome</keyword>
<proteinExistence type="predicted"/>
<keyword evidence="1" id="KW-0732">Signal</keyword>
<feature type="signal peptide" evidence="1">
    <location>
        <begin position="1"/>
        <end position="18"/>
    </location>
</feature>
<organism evidence="2 3">
    <name type="scientific">Acrobeloides nanus</name>
    <dbReference type="NCBI Taxonomy" id="290746"/>
    <lineage>
        <taxon>Eukaryota</taxon>
        <taxon>Metazoa</taxon>
        <taxon>Ecdysozoa</taxon>
        <taxon>Nematoda</taxon>
        <taxon>Chromadorea</taxon>
        <taxon>Rhabditida</taxon>
        <taxon>Tylenchina</taxon>
        <taxon>Cephalobomorpha</taxon>
        <taxon>Cephaloboidea</taxon>
        <taxon>Cephalobidae</taxon>
        <taxon>Acrobeloides</taxon>
    </lineage>
</organism>
<feature type="chain" id="PRO_5037572852" evidence="1">
    <location>
        <begin position="19"/>
        <end position="70"/>
    </location>
</feature>
<evidence type="ECO:0000256" key="1">
    <source>
        <dbReference type="SAM" id="SignalP"/>
    </source>
</evidence>
<evidence type="ECO:0000313" key="2">
    <source>
        <dbReference type="Proteomes" id="UP000887540"/>
    </source>
</evidence>
<dbReference type="WBParaSite" id="ACRNAN_scaffold3272.g19835.t1">
    <property type="protein sequence ID" value="ACRNAN_scaffold3272.g19835.t1"/>
    <property type="gene ID" value="ACRNAN_scaffold3272.g19835"/>
</dbReference>
<reference evidence="3" key="1">
    <citation type="submission" date="2022-11" db="UniProtKB">
        <authorList>
            <consortium name="WormBaseParasite"/>
        </authorList>
    </citation>
    <scope>IDENTIFICATION</scope>
</reference>
<protein>
    <submittedName>
        <fullName evidence="3">Uncharacterized protein</fullName>
    </submittedName>
</protein>